<sequence>MAVDVGDQAPEICLPDMDGNEFCLSDARGSFVVLYFYPKDNSSSCTIEAKDFTAEAAAFAGEGARVIGISPDSTESHRRFTEKQALDLTLLSDPDRLSMEAFGVWVKKRMYGKEYMGVERSTFIIDPAGRIGAAWRAVKVKGHAAAVLDRLRELKGAGALQP</sequence>
<proteinExistence type="inferred from homology"/>
<comment type="similarity">
    <text evidence="9">Belongs to the peroxiredoxin family. BCP/PrxQ subfamily.</text>
</comment>
<feature type="domain" description="Thioredoxin" evidence="12">
    <location>
        <begin position="3"/>
        <end position="156"/>
    </location>
</feature>
<dbReference type="CDD" id="cd03017">
    <property type="entry name" value="PRX_BCP"/>
    <property type="match status" value="1"/>
</dbReference>
<keyword evidence="4" id="KW-0049">Antioxidant</keyword>
<dbReference type="InterPro" id="IPR024706">
    <property type="entry name" value="Peroxiredoxin_AhpC-typ"/>
</dbReference>
<reference evidence="13" key="1">
    <citation type="journal article" date="2020" name="mSystems">
        <title>Genome- and Community-Level Interaction Insights into Carbon Utilization and Element Cycling Functions of Hydrothermarchaeota in Hydrothermal Sediment.</title>
        <authorList>
            <person name="Zhou Z."/>
            <person name="Liu Y."/>
            <person name="Xu W."/>
            <person name="Pan J."/>
            <person name="Luo Z.H."/>
            <person name="Li M."/>
        </authorList>
    </citation>
    <scope>NUCLEOTIDE SEQUENCE</scope>
    <source>
        <strain evidence="13">SpSt-1183</strain>
    </source>
</reference>
<dbReference type="InterPro" id="IPR036249">
    <property type="entry name" value="Thioredoxin-like_sf"/>
</dbReference>
<comment type="catalytic activity">
    <reaction evidence="10">
        <text>a hydroperoxide + [thioredoxin]-dithiol = an alcohol + [thioredoxin]-disulfide + H2O</text>
        <dbReference type="Rhea" id="RHEA:62620"/>
        <dbReference type="Rhea" id="RHEA-COMP:10698"/>
        <dbReference type="Rhea" id="RHEA-COMP:10700"/>
        <dbReference type="ChEBI" id="CHEBI:15377"/>
        <dbReference type="ChEBI" id="CHEBI:29950"/>
        <dbReference type="ChEBI" id="CHEBI:30879"/>
        <dbReference type="ChEBI" id="CHEBI:35924"/>
        <dbReference type="ChEBI" id="CHEBI:50058"/>
        <dbReference type="EC" id="1.11.1.24"/>
    </reaction>
</comment>
<evidence type="ECO:0000256" key="5">
    <source>
        <dbReference type="ARBA" id="ARBA00023002"/>
    </source>
</evidence>
<comment type="subunit">
    <text evidence="1">Monomer.</text>
</comment>
<comment type="caution">
    <text evidence="13">The sequence shown here is derived from an EMBL/GenBank/DDBJ whole genome shotgun (WGS) entry which is preliminary data.</text>
</comment>
<evidence type="ECO:0000256" key="10">
    <source>
        <dbReference type="ARBA" id="ARBA00049091"/>
    </source>
</evidence>
<dbReference type="InterPro" id="IPR050924">
    <property type="entry name" value="Peroxiredoxin_BCP/PrxQ"/>
</dbReference>
<dbReference type="Gene3D" id="3.40.30.10">
    <property type="entry name" value="Glutaredoxin"/>
    <property type="match status" value="1"/>
</dbReference>
<keyword evidence="6" id="KW-1015">Disulfide bond</keyword>
<accession>A0A831M0G1</accession>
<evidence type="ECO:0000256" key="1">
    <source>
        <dbReference type="ARBA" id="ARBA00011245"/>
    </source>
</evidence>
<keyword evidence="5" id="KW-0560">Oxidoreductase</keyword>
<evidence type="ECO:0000256" key="4">
    <source>
        <dbReference type="ARBA" id="ARBA00022862"/>
    </source>
</evidence>
<gene>
    <name evidence="13" type="ORF">ENN52_03660</name>
</gene>
<dbReference type="FunFam" id="3.40.30.10:FF:000007">
    <property type="entry name" value="Thioredoxin-dependent thiol peroxidase"/>
    <property type="match status" value="1"/>
</dbReference>
<dbReference type="InterPro" id="IPR000866">
    <property type="entry name" value="AhpC/TSA"/>
</dbReference>
<dbReference type="InterPro" id="IPR013766">
    <property type="entry name" value="Thioredoxin_domain"/>
</dbReference>
<evidence type="ECO:0000256" key="7">
    <source>
        <dbReference type="ARBA" id="ARBA00023284"/>
    </source>
</evidence>
<organism evidence="13">
    <name type="scientific">Methanofollis liminatans</name>
    <dbReference type="NCBI Taxonomy" id="2201"/>
    <lineage>
        <taxon>Archaea</taxon>
        <taxon>Methanobacteriati</taxon>
        <taxon>Methanobacteriota</taxon>
        <taxon>Stenosarchaea group</taxon>
        <taxon>Methanomicrobia</taxon>
        <taxon>Methanomicrobiales</taxon>
        <taxon>Methanomicrobiaceae</taxon>
        <taxon>Methanofollis</taxon>
    </lineage>
</organism>
<evidence type="ECO:0000256" key="6">
    <source>
        <dbReference type="ARBA" id="ARBA00023157"/>
    </source>
</evidence>
<dbReference type="PANTHER" id="PTHR42801">
    <property type="entry name" value="THIOREDOXIN-DEPENDENT PEROXIDE REDUCTASE"/>
    <property type="match status" value="1"/>
</dbReference>
<evidence type="ECO:0000256" key="2">
    <source>
        <dbReference type="ARBA" id="ARBA00013017"/>
    </source>
</evidence>
<dbReference type="GO" id="GO:0008379">
    <property type="term" value="F:thioredoxin peroxidase activity"/>
    <property type="evidence" value="ECO:0007669"/>
    <property type="project" value="TreeGrafter"/>
</dbReference>
<dbReference type="PIRSF" id="PIRSF000239">
    <property type="entry name" value="AHPC"/>
    <property type="match status" value="1"/>
</dbReference>
<evidence type="ECO:0000256" key="9">
    <source>
        <dbReference type="ARBA" id="ARBA00038489"/>
    </source>
</evidence>
<evidence type="ECO:0000313" key="13">
    <source>
        <dbReference type="EMBL" id="HDS63223.1"/>
    </source>
</evidence>
<evidence type="ECO:0000259" key="12">
    <source>
        <dbReference type="PROSITE" id="PS51352"/>
    </source>
</evidence>
<dbReference type="SUPFAM" id="SSF52833">
    <property type="entry name" value="Thioredoxin-like"/>
    <property type="match status" value="1"/>
</dbReference>
<dbReference type="PROSITE" id="PS51352">
    <property type="entry name" value="THIOREDOXIN_2"/>
    <property type="match status" value="1"/>
</dbReference>
<dbReference type="Proteomes" id="UP000885648">
    <property type="component" value="Unassembled WGS sequence"/>
</dbReference>
<keyword evidence="3" id="KW-0575">Peroxidase</keyword>
<dbReference type="EMBL" id="DSBY01000151">
    <property type="protein sequence ID" value="HDS63223.1"/>
    <property type="molecule type" value="Genomic_DNA"/>
</dbReference>
<dbReference type="AlphaFoldDB" id="A0A831M0G1"/>
<evidence type="ECO:0000256" key="8">
    <source>
        <dbReference type="ARBA" id="ARBA00032824"/>
    </source>
</evidence>
<dbReference type="GO" id="GO:0045454">
    <property type="term" value="P:cell redox homeostasis"/>
    <property type="evidence" value="ECO:0007669"/>
    <property type="project" value="TreeGrafter"/>
</dbReference>
<dbReference type="GO" id="GO:0034599">
    <property type="term" value="P:cellular response to oxidative stress"/>
    <property type="evidence" value="ECO:0007669"/>
    <property type="project" value="TreeGrafter"/>
</dbReference>
<dbReference type="PANTHER" id="PTHR42801:SF4">
    <property type="entry name" value="AHPC_TSA FAMILY PROTEIN"/>
    <property type="match status" value="1"/>
</dbReference>
<protein>
    <recommendedName>
        <fullName evidence="2">thioredoxin-dependent peroxiredoxin</fullName>
        <ecNumber evidence="2">1.11.1.24</ecNumber>
    </recommendedName>
    <alternativeName>
        <fullName evidence="8">Thioredoxin peroxidase</fullName>
    </alternativeName>
</protein>
<evidence type="ECO:0000256" key="11">
    <source>
        <dbReference type="PIRSR" id="PIRSR000239-1"/>
    </source>
</evidence>
<dbReference type="EC" id="1.11.1.24" evidence="2"/>
<evidence type="ECO:0000256" key="3">
    <source>
        <dbReference type="ARBA" id="ARBA00022559"/>
    </source>
</evidence>
<name>A0A831M0G1_9EURY</name>
<dbReference type="Pfam" id="PF00578">
    <property type="entry name" value="AhpC-TSA"/>
    <property type="match status" value="1"/>
</dbReference>
<keyword evidence="7" id="KW-0676">Redox-active center</keyword>
<feature type="active site" description="Cysteine sulfenic acid (-SOH) intermediate; for peroxidase activity" evidence="11">
    <location>
        <position position="45"/>
    </location>
</feature>
<dbReference type="GO" id="GO:0005737">
    <property type="term" value="C:cytoplasm"/>
    <property type="evidence" value="ECO:0007669"/>
    <property type="project" value="TreeGrafter"/>
</dbReference>